<dbReference type="SUPFAM" id="SSF53955">
    <property type="entry name" value="Lysozyme-like"/>
    <property type="match status" value="1"/>
</dbReference>
<dbReference type="InterPro" id="IPR043426">
    <property type="entry name" value="MltB-like"/>
</dbReference>
<keyword evidence="1" id="KW-0732">Signal</keyword>
<proteinExistence type="predicted"/>
<dbReference type="PANTHER" id="PTHR30163">
    <property type="entry name" value="MEMBRANE-BOUND LYTIC MUREIN TRANSGLYCOSYLASE B"/>
    <property type="match status" value="1"/>
</dbReference>
<evidence type="ECO:0000313" key="4">
    <source>
        <dbReference type="EMBL" id="MFC4668021.1"/>
    </source>
</evidence>
<dbReference type="InterPro" id="IPR011970">
    <property type="entry name" value="MltB_2"/>
</dbReference>
<comment type="caution">
    <text evidence="4">The sequence shown here is derived from an EMBL/GenBank/DDBJ whole genome shotgun (WGS) entry which is preliminary data.</text>
</comment>
<evidence type="ECO:0000259" key="3">
    <source>
        <dbReference type="Pfam" id="PF13406"/>
    </source>
</evidence>
<sequence length="426" mass="46479">MRLWMKAGLLVLGYNFVQAGSAEQSAPEGTVLAVSQSLRPTSRPEAQDMGEAPESESFSVWLKGFKARAAAQGIRPATLEQAFADVTYDAEVVRRDRSQNEFTKTVWDYLDSAASDARIAAGKAALAKHKALLERIEAKYGVDKEIVVAIWGLESAYGSFRGSDSTIRSLATLAYDQRRRDFFENELMELLRIVDAGDVRLADLKGSWAGAMGHTQFMPSSFQAHAVDFTGDGRRDIWSEDPSDALASTAAYLKHFGWTKGQPWGVEVTLPEGFTYTLANRQVTKTPADWAALGVLGLDGKPVPDYGLASILLPGGGAGAAFMIFDNFEVLEHYNTADAYVIGVGHLADRISGGKPVQHDWPRGDRALTFDERVELQRLLTAKGFDTVKLDGRIGPLTINAVRAYQVATGLLPDGYASLRLLQTLR</sequence>
<feature type="chain" id="PRO_5045809959" evidence="1">
    <location>
        <begin position="20"/>
        <end position="426"/>
    </location>
</feature>
<dbReference type="Gene3D" id="1.10.101.10">
    <property type="entry name" value="PGBD-like superfamily/PGBD"/>
    <property type="match status" value="1"/>
</dbReference>
<dbReference type="EMBL" id="JBHSGI010000002">
    <property type="protein sequence ID" value="MFC4668021.1"/>
    <property type="molecule type" value="Genomic_DNA"/>
</dbReference>
<dbReference type="Pfam" id="PF13406">
    <property type="entry name" value="SLT_2"/>
    <property type="match status" value="1"/>
</dbReference>
<dbReference type="RefSeq" id="WP_380716256.1">
    <property type="nucleotide sequence ID" value="NZ_JBHSGI010000002.1"/>
</dbReference>
<dbReference type="Gene3D" id="1.10.530.10">
    <property type="match status" value="1"/>
</dbReference>
<dbReference type="SUPFAM" id="SSF47090">
    <property type="entry name" value="PGBD-like"/>
    <property type="match status" value="1"/>
</dbReference>
<evidence type="ECO:0000256" key="1">
    <source>
        <dbReference type="SAM" id="SignalP"/>
    </source>
</evidence>
<dbReference type="PANTHER" id="PTHR30163:SF8">
    <property type="entry name" value="LYTIC MUREIN TRANSGLYCOSYLASE"/>
    <property type="match status" value="1"/>
</dbReference>
<name>A0ABV9KDK1_9RHOB</name>
<dbReference type="InterPro" id="IPR002477">
    <property type="entry name" value="Peptidoglycan-bd-like"/>
</dbReference>
<evidence type="ECO:0000259" key="2">
    <source>
        <dbReference type="Pfam" id="PF01471"/>
    </source>
</evidence>
<dbReference type="InterPro" id="IPR031304">
    <property type="entry name" value="SLT_2"/>
</dbReference>
<dbReference type="InterPro" id="IPR036365">
    <property type="entry name" value="PGBD-like_sf"/>
</dbReference>
<dbReference type="NCBIfam" id="TIGR02283">
    <property type="entry name" value="MltB_2"/>
    <property type="match status" value="1"/>
</dbReference>
<organism evidence="4 5">
    <name type="scientific">Seohaeicola nanhaiensis</name>
    <dbReference type="NCBI Taxonomy" id="1387282"/>
    <lineage>
        <taxon>Bacteria</taxon>
        <taxon>Pseudomonadati</taxon>
        <taxon>Pseudomonadota</taxon>
        <taxon>Alphaproteobacteria</taxon>
        <taxon>Rhodobacterales</taxon>
        <taxon>Roseobacteraceae</taxon>
        <taxon>Seohaeicola</taxon>
    </lineage>
</organism>
<dbReference type="InterPro" id="IPR023346">
    <property type="entry name" value="Lysozyme-like_dom_sf"/>
</dbReference>
<dbReference type="Gene3D" id="1.10.8.350">
    <property type="entry name" value="Bacterial muramidase"/>
    <property type="match status" value="1"/>
</dbReference>
<feature type="domain" description="Transglycosylase SLT" evidence="3">
    <location>
        <begin position="58"/>
        <end position="349"/>
    </location>
</feature>
<dbReference type="Proteomes" id="UP001595973">
    <property type="component" value="Unassembled WGS sequence"/>
</dbReference>
<dbReference type="CDD" id="cd13399">
    <property type="entry name" value="Slt35-like"/>
    <property type="match status" value="1"/>
</dbReference>
<evidence type="ECO:0000313" key="5">
    <source>
        <dbReference type="Proteomes" id="UP001595973"/>
    </source>
</evidence>
<keyword evidence="5" id="KW-1185">Reference proteome</keyword>
<reference evidence="5" key="1">
    <citation type="journal article" date="2019" name="Int. J. Syst. Evol. Microbiol.">
        <title>The Global Catalogue of Microorganisms (GCM) 10K type strain sequencing project: providing services to taxonomists for standard genome sequencing and annotation.</title>
        <authorList>
            <consortium name="The Broad Institute Genomics Platform"/>
            <consortium name="The Broad Institute Genome Sequencing Center for Infectious Disease"/>
            <person name="Wu L."/>
            <person name="Ma J."/>
        </authorList>
    </citation>
    <scope>NUCLEOTIDE SEQUENCE [LARGE SCALE GENOMIC DNA]</scope>
    <source>
        <strain evidence="5">CGMCC 4.7283</strain>
    </source>
</reference>
<dbReference type="Pfam" id="PF01471">
    <property type="entry name" value="PG_binding_1"/>
    <property type="match status" value="1"/>
</dbReference>
<feature type="domain" description="Peptidoglycan binding-like" evidence="2">
    <location>
        <begin position="372"/>
        <end position="425"/>
    </location>
</feature>
<dbReference type="InterPro" id="IPR036366">
    <property type="entry name" value="PGBDSf"/>
</dbReference>
<gene>
    <name evidence="4" type="ORF">ACFO5X_05595</name>
</gene>
<feature type="signal peptide" evidence="1">
    <location>
        <begin position="1"/>
        <end position="19"/>
    </location>
</feature>
<protein>
    <submittedName>
        <fullName evidence="4">Lytic murein transglycosylase</fullName>
    </submittedName>
</protein>
<accession>A0ABV9KDK1</accession>